<dbReference type="PROSITE" id="PS00211">
    <property type="entry name" value="ABC_TRANSPORTER_1"/>
    <property type="match status" value="1"/>
</dbReference>
<evidence type="ECO:0000256" key="2">
    <source>
        <dbReference type="ARBA" id="ARBA00022448"/>
    </source>
</evidence>
<organism evidence="12 13">
    <name type="scientific">Chimaeribacter coloradensis</name>
    <dbReference type="NCBI Taxonomy" id="2060068"/>
    <lineage>
        <taxon>Bacteria</taxon>
        <taxon>Pseudomonadati</taxon>
        <taxon>Pseudomonadota</taxon>
        <taxon>Gammaproteobacteria</taxon>
        <taxon>Enterobacterales</taxon>
        <taxon>Yersiniaceae</taxon>
        <taxon>Chimaeribacter</taxon>
    </lineage>
</organism>
<evidence type="ECO:0000256" key="1">
    <source>
        <dbReference type="ARBA" id="ARBA00004417"/>
    </source>
</evidence>
<evidence type="ECO:0000256" key="6">
    <source>
        <dbReference type="ARBA" id="ARBA00022737"/>
    </source>
</evidence>
<dbReference type="SUPFAM" id="SSF52540">
    <property type="entry name" value="P-loop containing nucleoside triphosphate hydrolases"/>
    <property type="match status" value="2"/>
</dbReference>
<dbReference type="RefSeq" id="WP_101824866.1">
    <property type="nucleotide sequence ID" value="NZ_PJZH01000012.1"/>
</dbReference>
<evidence type="ECO:0000313" key="12">
    <source>
        <dbReference type="EMBL" id="PLR34052.1"/>
    </source>
</evidence>
<keyword evidence="3" id="KW-1003">Cell membrane</keyword>
<protein>
    <submittedName>
        <fullName evidence="12">L-arabinose ABC transporter ATP-binding protein AraG</fullName>
        <ecNumber evidence="12">3.6.3.17</ecNumber>
    </submittedName>
</protein>
<dbReference type="InterPro" id="IPR003439">
    <property type="entry name" value="ABC_transporter-like_ATP-bd"/>
</dbReference>
<dbReference type="FunFam" id="3.40.50.300:FF:000126">
    <property type="entry name" value="Galactose/methyl galactoside import ATP-binding protein MglA"/>
    <property type="match status" value="1"/>
</dbReference>
<keyword evidence="12" id="KW-0378">Hydrolase</keyword>
<keyword evidence="6" id="KW-0677">Repeat</keyword>
<proteinExistence type="predicted"/>
<keyword evidence="2" id="KW-0813">Transport</keyword>
<dbReference type="GO" id="GO:0016887">
    <property type="term" value="F:ATP hydrolysis activity"/>
    <property type="evidence" value="ECO:0007669"/>
    <property type="project" value="InterPro"/>
</dbReference>
<dbReference type="EMBL" id="PJZH01000012">
    <property type="protein sequence ID" value="PLR34052.1"/>
    <property type="molecule type" value="Genomic_DNA"/>
</dbReference>
<evidence type="ECO:0000256" key="4">
    <source>
        <dbReference type="ARBA" id="ARBA00022519"/>
    </source>
</evidence>
<dbReference type="GO" id="GO:0005886">
    <property type="term" value="C:plasma membrane"/>
    <property type="evidence" value="ECO:0007669"/>
    <property type="project" value="UniProtKB-SubCell"/>
</dbReference>
<gene>
    <name evidence="12" type="primary">araG</name>
    <name evidence="12" type="ORF">CYR32_12615</name>
</gene>
<dbReference type="FunFam" id="3.40.50.300:FF:000127">
    <property type="entry name" value="Ribose import ATP-binding protein RbsA"/>
    <property type="match status" value="1"/>
</dbReference>
<keyword evidence="7" id="KW-0547">Nucleotide-binding</keyword>
<keyword evidence="9" id="KW-1278">Translocase</keyword>
<dbReference type="Proteomes" id="UP000234503">
    <property type="component" value="Unassembled WGS sequence"/>
</dbReference>
<dbReference type="InterPro" id="IPR027417">
    <property type="entry name" value="P-loop_NTPase"/>
</dbReference>
<evidence type="ECO:0000259" key="11">
    <source>
        <dbReference type="PROSITE" id="PS50893"/>
    </source>
</evidence>
<evidence type="ECO:0000256" key="3">
    <source>
        <dbReference type="ARBA" id="ARBA00022475"/>
    </source>
</evidence>
<dbReference type="CDD" id="cd03215">
    <property type="entry name" value="ABC_Carb_Monos_II"/>
    <property type="match status" value="1"/>
</dbReference>
<evidence type="ECO:0000256" key="5">
    <source>
        <dbReference type="ARBA" id="ARBA00022597"/>
    </source>
</evidence>
<accession>A0A2N5E144</accession>
<dbReference type="CDD" id="cd03216">
    <property type="entry name" value="ABC_Carb_Monos_I"/>
    <property type="match status" value="1"/>
</dbReference>
<dbReference type="InterPro" id="IPR003593">
    <property type="entry name" value="AAA+_ATPase"/>
</dbReference>
<dbReference type="Pfam" id="PF00005">
    <property type="entry name" value="ABC_tran"/>
    <property type="match status" value="2"/>
</dbReference>
<evidence type="ECO:0000256" key="7">
    <source>
        <dbReference type="ARBA" id="ARBA00022741"/>
    </source>
</evidence>
<evidence type="ECO:0000256" key="10">
    <source>
        <dbReference type="ARBA" id="ARBA00023136"/>
    </source>
</evidence>
<sequence length="511" mass="55621">MTTQSPYLEFCAIGKQFPGVKALDDISFHCHAGQIHALMGENGAGKSTLLKILSGNYTPTRGEIRLKGQPVAFASTTDALNAGVAIIYQELHLVPEMTVAENIYLGQLPQKRGLVNKKLLRYEAELQLKHLGLDIDPDTPLKYLSIGQWQMVEIAKALARNAKVIAFDEPTSSLSAREIEQLFRVIRELRAEGRVILYVSHRMEEIFALSDAITVFKDGRYVRTFDDMAQVDNEKLVQAMVGRDLGDVYGYSPRPHGAVRLKVDNVKAPGVKTPISLEVRAGEIVGLFGLVGAGRSELMKGLFGGTRITGGQLSLDGTPLTIRSPIDAIRAGIMLCPEDRKADGIIPVHSVRENINISARRKTLTAGCLINNGWESANADKHIRALNIKTPTAHQLIMNLSGGNQQKAILGRWLSEEMKVIMLDEPTRGIDVGAKHEIYNVIYALAKQGIAVLFASSDLPEVLGLADRVLVMREGALSGELSHDEATEEKALSLAMLRTPDIAPDAAAAVA</sequence>
<dbReference type="InterPro" id="IPR017871">
    <property type="entry name" value="ABC_transporter-like_CS"/>
</dbReference>
<keyword evidence="5" id="KW-0762">Sugar transport</keyword>
<dbReference type="PROSITE" id="PS50893">
    <property type="entry name" value="ABC_TRANSPORTER_2"/>
    <property type="match status" value="2"/>
</dbReference>
<dbReference type="GO" id="GO:0015749">
    <property type="term" value="P:monosaccharide transmembrane transport"/>
    <property type="evidence" value="ECO:0007669"/>
    <property type="project" value="UniProtKB-ARBA"/>
</dbReference>
<reference evidence="12 13" key="1">
    <citation type="submission" date="2017-12" db="EMBL/GenBank/DDBJ databases">
        <title>Characterization of six clinical isolates of Enterochimera gen. nov., a novel genus of the Yersiniaciae family and the three species Enterochimera arupensis sp. nov., Enterochimera coloradensis sp. nov, and Enterochimera californica sp. nov.</title>
        <authorList>
            <person name="Rossi A."/>
            <person name="Fisher M."/>
        </authorList>
    </citation>
    <scope>NUCLEOTIDE SEQUENCE [LARGE SCALE GENOMIC DNA]</scope>
    <source>
        <strain evidence="13">2016-Iso4</strain>
    </source>
</reference>
<evidence type="ECO:0000313" key="13">
    <source>
        <dbReference type="Proteomes" id="UP000234503"/>
    </source>
</evidence>
<dbReference type="InterPro" id="IPR050107">
    <property type="entry name" value="ABC_carbohydrate_import_ATPase"/>
</dbReference>
<feature type="domain" description="ABC transporter" evidence="11">
    <location>
        <begin position="243"/>
        <end position="499"/>
    </location>
</feature>
<dbReference type="Gene3D" id="3.40.50.300">
    <property type="entry name" value="P-loop containing nucleotide triphosphate hydrolases"/>
    <property type="match status" value="2"/>
</dbReference>
<dbReference type="SMART" id="SM00382">
    <property type="entry name" value="AAA"/>
    <property type="match status" value="2"/>
</dbReference>
<dbReference type="AlphaFoldDB" id="A0A2N5E144"/>
<evidence type="ECO:0000256" key="8">
    <source>
        <dbReference type="ARBA" id="ARBA00022840"/>
    </source>
</evidence>
<keyword evidence="10" id="KW-0472">Membrane</keyword>
<comment type="subcellular location">
    <subcellularLocation>
        <location evidence="1">Cell inner membrane</location>
        <topology evidence="1">Peripheral membrane protein</topology>
    </subcellularLocation>
</comment>
<dbReference type="OrthoDB" id="9776369at2"/>
<dbReference type="GO" id="GO:0005524">
    <property type="term" value="F:ATP binding"/>
    <property type="evidence" value="ECO:0007669"/>
    <property type="project" value="UniProtKB-KW"/>
</dbReference>
<comment type="caution">
    <text evidence="12">The sequence shown here is derived from an EMBL/GenBank/DDBJ whole genome shotgun (WGS) entry which is preliminary data.</text>
</comment>
<dbReference type="NCBIfam" id="NF008442">
    <property type="entry name" value="PRK11288.1"/>
    <property type="match status" value="1"/>
</dbReference>
<keyword evidence="4" id="KW-0997">Cell inner membrane</keyword>
<feature type="domain" description="ABC transporter" evidence="11">
    <location>
        <begin position="8"/>
        <end position="243"/>
    </location>
</feature>
<keyword evidence="13" id="KW-1185">Reference proteome</keyword>
<evidence type="ECO:0000256" key="9">
    <source>
        <dbReference type="ARBA" id="ARBA00022967"/>
    </source>
</evidence>
<dbReference type="EC" id="3.6.3.17" evidence="12"/>
<keyword evidence="8 12" id="KW-0067">ATP-binding</keyword>
<name>A0A2N5E144_9GAMM</name>
<dbReference type="PANTHER" id="PTHR43790">
    <property type="entry name" value="CARBOHYDRATE TRANSPORT ATP-BINDING PROTEIN MG119-RELATED"/>
    <property type="match status" value="1"/>
</dbReference>
<dbReference type="PANTHER" id="PTHR43790:SF6">
    <property type="entry name" value="ARABINOSE IMPORT ATP-BINDING PROTEIN ARAG"/>
    <property type="match status" value="1"/>
</dbReference>